<keyword evidence="4" id="KW-1185">Reference proteome</keyword>
<feature type="compositionally biased region" description="Polar residues" evidence="1">
    <location>
        <begin position="1"/>
        <end position="15"/>
    </location>
</feature>
<gene>
    <name evidence="3" type="ORF">PMES_00247</name>
</gene>
<protein>
    <submittedName>
        <fullName evidence="3">Methyltransferase type 11</fullName>
    </submittedName>
</protein>
<feature type="domain" description="Methyltransferase" evidence="2">
    <location>
        <begin position="74"/>
        <end position="158"/>
    </location>
</feature>
<dbReference type="Proteomes" id="UP000698242">
    <property type="component" value="Unassembled WGS sequence"/>
</dbReference>
<dbReference type="RefSeq" id="WP_159963714.1">
    <property type="nucleotide sequence ID" value="NZ_APKE01000004.1"/>
</dbReference>
<dbReference type="InterPro" id="IPR041698">
    <property type="entry name" value="Methyltransf_25"/>
</dbReference>
<evidence type="ECO:0000256" key="1">
    <source>
        <dbReference type="SAM" id="MobiDB-lite"/>
    </source>
</evidence>
<dbReference type="GO" id="GO:0032259">
    <property type="term" value="P:methylation"/>
    <property type="evidence" value="ECO:0007669"/>
    <property type="project" value="UniProtKB-KW"/>
</dbReference>
<evidence type="ECO:0000313" key="4">
    <source>
        <dbReference type="Proteomes" id="UP000698242"/>
    </source>
</evidence>
<dbReference type="SUPFAM" id="SSF53335">
    <property type="entry name" value="S-adenosyl-L-methionine-dependent methyltransferases"/>
    <property type="match status" value="1"/>
</dbReference>
<dbReference type="AlphaFoldDB" id="A0A921NXU6"/>
<sequence length="231" mass="25592">MSAGTNITASTNVTAGTGPARDAARGDGIDSGAYWRDRYAKGGTSGGGSYGRLAVFKAHVVNLMVHRHGLASLLELGSGDGANAELYAVPNYCGVDIAEEMVARCRARFADRSGWRFETARDFMPKSRGFDGAMSLDVIYHLVEDAVFEDYMRRLFDAARSQVLIYSSDHASSRGETAAHVRHRAYSDWIASEMPGWELVETIPQPYMWNAEERAQDTSLAFFRRYERVSR</sequence>
<accession>A0A921NXU6</accession>
<evidence type="ECO:0000259" key="2">
    <source>
        <dbReference type="Pfam" id="PF13649"/>
    </source>
</evidence>
<dbReference type="Pfam" id="PF13649">
    <property type="entry name" value="Methyltransf_25"/>
    <property type="match status" value="1"/>
</dbReference>
<dbReference type="EMBL" id="APKE01000004">
    <property type="protein sequence ID" value="KAF0677336.1"/>
    <property type="molecule type" value="Genomic_DNA"/>
</dbReference>
<comment type="caution">
    <text evidence="3">The sequence shown here is derived from an EMBL/GenBank/DDBJ whole genome shotgun (WGS) entry which is preliminary data.</text>
</comment>
<dbReference type="CDD" id="cd02440">
    <property type="entry name" value="AdoMet_MTases"/>
    <property type="match status" value="1"/>
</dbReference>
<dbReference type="Gene3D" id="3.40.50.150">
    <property type="entry name" value="Vaccinia Virus protein VP39"/>
    <property type="match status" value="1"/>
</dbReference>
<reference evidence="3" key="1">
    <citation type="submission" date="2013-03" db="EMBL/GenBank/DDBJ databases">
        <title>Genome Sequence of the Profundibacterium mesophilum strain KAUST100406-0324T from Red Sea, a novel genus in the family Rhodobacteraceae.</title>
        <authorList>
            <person name="Essack M."/>
            <person name="Alam I."/>
            <person name="Lafi F."/>
            <person name="Alawi W."/>
            <person name="Kamanu F."/>
            <person name="Al-Suwailem A."/>
            <person name="Lee O.O."/>
            <person name="Xu Y."/>
            <person name="Bajic V."/>
            <person name="Qian P.-Y."/>
            <person name="Archer J."/>
        </authorList>
    </citation>
    <scope>NUCLEOTIDE SEQUENCE</scope>
    <source>
        <strain evidence="3">KAUST100406-0324</strain>
    </source>
</reference>
<organism evidence="3 4">
    <name type="scientific">Profundibacterium mesophilum KAUST100406-0324</name>
    <dbReference type="NCBI Taxonomy" id="1037889"/>
    <lineage>
        <taxon>Bacteria</taxon>
        <taxon>Pseudomonadati</taxon>
        <taxon>Pseudomonadota</taxon>
        <taxon>Alphaproteobacteria</taxon>
        <taxon>Rhodobacterales</taxon>
        <taxon>Roseobacteraceae</taxon>
        <taxon>Profundibacterium</taxon>
    </lineage>
</organism>
<evidence type="ECO:0000313" key="3">
    <source>
        <dbReference type="EMBL" id="KAF0677336.1"/>
    </source>
</evidence>
<proteinExistence type="predicted"/>
<feature type="region of interest" description="Disordered" evidence="1">
    <location>
        <begin position="1"/>
        <end position="24"/>
    </location>
</feature>
<name>A0A921NXU6_9RHOB</name>
<keyword evidence="3" id="KW-0489">Methyltransferase</keyword>
<dbReference type="OrthoDB" id="529131at2"/>
<keyword evidence="3" id="KW-0808">Transferase</keyword>
<dbReference type="InterPro" id="IPR029063">
    <property type="entry name" value="SAM-dependent_MTases_sf"/>
</dbReference>
<dbReference type="GO" id="GO:0008168">
    <property type="term" value="F:methyltransferase activity"/>
    <property type="evidence" value="ECO:0007669"/>
    <property type="project" value="UniProtKB-KW"/>
</dbReference>